<dbReference type="CDD" id="cd19090">
    <property type="entry name" value="AKR_AKR15A-like"/>
    <property type="match status" value="1"/>
</dbReference>
<comment type="caution">
    <text evidence="2">The sequence shown here is derived from an EMBL/GenBank/DDBJ whole genome shotgun (WGS) entry which is preliminary data.</text>
</comment>
<accession>A0A543DQP0</accession>
<keyword evidence="3" id="KW-1185">Reference proteome</keyword>
<dbReference type="RefSeq" id="WP_211366713.1">
    <property type="nucleotide sequence ID" value="NZ_VFPA01000002.1"/>
</dbReference>
<dbReference type="EMBL" id="VFPA01000002">
    <property type="protein sequence ID" value="TQM11628.1"/>
    <property type="molecule type" value="Genomic_DNA"/>
</dbReference>
<evidence type="ECO:0000313" key="2">
    <source>
        <dbReference type="EMBL" id="TQM11628.1"/>
    </source>
</evidence>
<dbReference type="SUPFAM" id="SSF51430">
    <property type="entry name" value="NAD(P)-linked oxidoreductase"/>
    <property type="match status" value="1"/>
</dbReference>
<dbReference type="AlphaFoldDB" id="A0A543DQP0"/>
<dbReference type="Gene3D" id="3.20.20.100">
    <property type="entry name" value="NADP-dependent oxidoreductase domain"/>
    <property type="match status" value="1"/>
</dbReference>
<dbReference type="PANTHER" id="PTHR42686:SF1">
    <property type="entry name" value="GH17980P-RELATED"/>
    <property type="match status" value="1"/>
</dbReference>
<dbReference type="GO" id="GO:0005829">
    <property type="term" value="C:cytosol"/>
    <property type="evidence" value="ECO:0007669"/>
    <property type="project" value="TreeGrafter"/>
</dbReference>
<gene>
    <name evidence="2" type="ORF">FB558_4193</name>
</gene>
<evidence type="ECO:0000259" key="1">
    <source>
        <dbReference type="Pfam" id="PF00248"/>
    </source>
</evidence>
<organism evidence="2 3">
    <name type="scientific">Pseudonocardia kunmingensis</name>
    <dbReference type="NCBI Taxonomy" id="630975"/>
    <lineage>
        <taxon>Bacteria</taxon>
        <taxon>Bacillati</taxon>
        <taxon>Actinomycetota</taxon>
        <taxon>Actinomycetes</taxon>
        <taxon>Pseudonocardiales</taxon>
        <taxon>Pseudonocardiaceae</taxon>
        <taxon>Pseudonocardia</taxon>
    </lineage>
</organism>
<protein>
    <submittedName>
        <fullName evidence="2">D-threo-aldose 1-dehydrogenase</fullName>
    </submittedName>
</protein>
<dbReference type="InterPro" id="IPR023210">
    <property type="entry name" value="NADP_OxRdtase_dom"/>
</dbReference>
<feature type="domain" description="NADP-dependent oxidoreductase" evidence="1">
    <location>
        <begin position="36"/>
        <end position="305"/>
    </location>
</feature>
<name>A0A543DQP0_9PSEU</name>
<dbReference type="Proteomes" id="UP000315677">
    <property type="component" value="Unassembled WGS sequence"/>
</dbReference>
<evidence type="ECO:0000313" key="3">
    <source>
        <dbReference type="Proteomes" id="UP000315677"/>
    </source>
</evidence>
<dbReference type="InterPro" id="IPR036812">
    <property type="entry name" value="NAD(P)_OxRdtase_dom_sf"/>
</dbReference>
<dbReference type="Pfam" id="PF00248">
    <property type="entry name" value="Aldo_ket_red"/>
    <property type="match status" value="1"/>
</dbReference>
<dbReference type="InterPro" id="IPR020471">
    <property type="entry name" value="AKR"/>
</dbReference>
<dbReference type="GO" id="GO:0016491">
    <property type="term" value="F:oxidoreductase activity"/>
    <property type="evidence" value="ECO:0007669"/>
    <property type="project" value="InterPro"/>
</dbReference>
<sequence length="314" mass="33209">MSADWLRPLGTTGLTVSAVCAGGGPLGSMPGNFGYDVPAQRGIDTVKRVLDGPISFLDTSNSYSGGESERRIGAALAQAGGLPEGFVLATKVDRDPSGDFSGPRVRRSIEESLERLGLSGVPLLYLHDPEHIPFEDGMAKGGPVEELLRIRDEGIAAHIGVAGGPVALMERYVRTGAFEALITHNRWTLLDRSADALLDAAVDQGVAVVNAAVFGGGILATGSAGSTRYAYREAHPEVLDALRGMEQACARHGVPLAAAALQFSIRDERVASTVVGFSRPERVDECVAQARLPIPEALWPELDALVPSGDRWLY</sequence>
<dbReference type="PANTHER" id="PTHR42686">
    <property type="entry name" value="GH17980P-RELATED"/>
    <property type="match status" value="1"/>
</dbReference>
<proteinExistence type="predicted"/>
<reference evidence="2 3" key="1">
    <citation type="submission" date="2019-06" db="EMBL/GenBank/DDBJ databases">
        <title>Sequencing the genomes of 1000 actinobacteria strains.</title>
        <authorList>
            <person name="Klenk H.-P."/>
        </authorList>
    </citation>
    <scope>NUCLEOTIDE SEQUENCE [LARGE SCALE GENOMIC DNA]</scope>
    <source>
        <strain evidence="2 3">DSM 45301</strain>
    </source>
</reference>